<feature type="transmembrane region" description="Helical" evidence="7">
    <location>
        <begin position="38"/>
        <end position="55"/>
    </location>
</feature>
<gene>
    <name evidence="9" type="ORF">CEE36_04285</name>
</gene>
<evidence type="ECO:0000256" key="2">
    <source>
        <dbReference type="ARBA" id="ARBA00009425"/>
    </source>
</evidence>
<dbReference type="InterPro" id="IPR050622">
    <property type="entry name" value="CPA3_antiporter_subunitB"/>
</dbReference>
<keyword evidence="5 7" id="KW-1133">Transmembrane helix</keyword>
<proteinExistence type="inferred from homology"/>
<dbReference type="PANTHER" id="PTHR33932">
    <property type="entry name" value="NA(+)/H(+) ANTIPORTER SUBUNIT B"/>
    <property type="match status" value="1"/>
</dbReference>
<evidence type="ECO:0000256" key="7">
    <source>
        <dbReference type="SAM" id="Phobius"/>
    </source>
</evidence>
<feature type="transmembrane region" description="Helical" evidence="7">
    <location>
        <begin position="12"/>
        <end position="32"/>
    </location>
</feature>
<evidence type="ECO:0000256" key="6">
    <source>
        <dbReference type="ARBA" id="ARBA00023136"/>
    </source>
</evidence>
<evidence type="ECO:0000256" key="1">
    <source>
        <dbReference type="ARBA" id="ARBA00004651"/>
    </source>
</evidence>
<feature type="transmembrane region" description="Helical" evidence="7">
    <location>
        <begin position="76"/>
        <end position="96"/>
    </location>
</feature>
<sequence length="145" mass="15038">MSGMTPIVKVVVRLVGGFIFLYGCYIVLYGHLSPGGGFAGGAIIAAGLILSRLAFGTTAKQEKSASISSSIFESTGGLLFLLVGLLGLFVGGYFFINLFPSFGTQGRLVSAGSIPFSNIAIGIKVAAAILSIFLVLASTKYIFKE</sequence>
<protein>
    <submittedName>
        <fullName evidence="9">Sodium:proton antiporter</fullName>
    </submittedName>
</protein>
<dbReference type="PANTHER" id="PTHR33932:SF4">
    <property type="entry name" value="NA(+)_H(+) ANTIPORTER SUBUNIT B"/>
    <property type="match status" value="1"/>
</dbReference>
<evidence type="ECO:0000313" key="9">
    <source>
        <dbReference type="EMBL" id="TKJ43258.1"/>
    </source>
</evidence>
<dbReference type="Proteomes" id="UP000317778">
    <property type="component" value="Unassembled WGS sequence"/>
</dbReference>
<evidence type="ECO:0000256" key="3">
    <source>
        <dbReference type="ARBA" id="ARBA00022475"/>
    </source>
</evidence>
<dbReference type="NCBIfam" id="NF006248">
    <property type="entry name" value="PRK08386.1"/>
    <property type="match status" value="1"/>
</dbReference>
<keyword evidence="3" id="KW-1003">Cell membrane</keyword>
<evidence type="ECO:0000256" key="5">
    <source>
        <dbReference type="ARBA" id="ARBA00022989"/>
    </source>
</evidence>
<evidence type="ECO:0000256" key="4">
    <source>
        <dbReference type="ARBA" id="ARBA00022692"/>
    </source>
</evidence>
<dbReference type="AlphaFoldDB" id="A0A532V7U0"/>
<dbReference type="InterPro" id="IPR007182">
    <property type="entry name" value="MnhB"/>
</dbReference>
<accession>A0A532V7U0</accession>
<keyword evidence="4 7" id="KW-0812">Transmembrane</keyword>
<keyword evidence="6 7" id="KW-0472">Membrane</keyword>
<feature type="transmembrane region" description="Helical" evidence="7">
    <location>
        <begin position="116"/>
        <end position="137"/>
    </location>
</feature>
<organism evidence="9 10">
    <name type="scientific">candidate division TA06 bacterium B3_TA06</name>
    <dbReference type="NCBI Taxonomy" id="2012487"/>
    <lineage>
        <taxon>Bacteria</taxon>
        <taxon>Bacteria division TA06</taxon>
    </lineage>
</organism>
<evidence type="ECO:0000259" key="8">
    <source>
        <dbReference type="Pfam" id="PF04039"/>
    </source>
</evidence>
<dbReference type="EMBL" id="NJBO01000005">
    <property type="protein sequence ID" value="TKJ43258.1"/>
    <property type="molecule type" value="Genomic_DNA"/>
</dbReference>
<name>A0A532V7U0_UNCT6</name>
<reference evidence="9 10" key="1">
    <citation type="submission" date="2017-06" db="EMBL/GenBank/DDBJ databases">
        <title>Novel microbial phyla capable of carbon fixation and sulfur reduction in deep-sea sediments.</title>
        <authorList>
            <person name="Huang J."/>
            <person name="Baker B."/>
            <person name="Wang Y."/>
        </authorList>
    </citation>
    <scope>NUCLEOTIDE SEQUENCE [LARGE SCALE GENOMIC DNA]</scope>
    <source>
        <strain evidence="9">B3_TA06</strain>
    </source>
</reference>
<comment type="similarity">
    <text evidence="2">Belongs to the CPA3 antiporters (TC 2.A.63) subunit B family.</text>
</comment>
<dbReference type="GO" id="GO:0005886">
    <property type="term" value="C:plasma membrane"/>
    <property type="evidence" value="ECO:0007669"/>
    <property type="project" value="UniProtKB-SubCell"/>
</dbReference>
<feature type="domain" description="Na+/H+ antiporter MnhB subunit-related protein" evidence="8">
    <location>
        <begin position="7"/>
        <end position="130"/>
    </location>
</feature>
<comment type="subcellular location">
    <subcellularLocation>
        <location evidence="1">Cell membrane</location>
        <topology evidence="1">Multi-pass membrane protein</topology>
    </subcellularLocation>
</comment>
<dbReference type="Pfam" id="PF04039">
    <property type="entry name" value="MnhB"/>
    <property type="match status" value="1"/>
</dbReference>
<comment type="caution">
    <text evidence="9">The sequence shown here is derived from an EMBL/GenBank/DDBJ whole genome shotgun (WGS) entry which is preliminary data.</text>
</comment>
<evidence type="ECO:0000313" key="10">
    <source>
        <dbReference type="Proteomes" id="UP000317778"/>
    </source>
</evidence>